<sequence length="205" mass="22938">MGTQNPRVARNRNIKSLAFPFQPSHTITDSSRPNGKLIRIHLGPPGKRQIFSALKSILCATSDFFHAALNGDWEEKKTGIVKLPEEEDGKAVGPAADVEYLLLARLYVLGDKMQDAVFRNSVIDAIASKTEAPTPASRTVRAWEAFYPSMIVTQYIYSHTPATSPLRQLMLDMYVWNASNATWFNDSDREVAPREFLWGFCAAEC</sequence>
<feature type="non-terminal residue" evidence="1">
    <location>
        <position position="205"/>
    </location>
</feature>
<comment type="caution">
    <text evidence="1">The sequence shown here is derived from an EMBL/GenBank/DDBJ whole genome shotgun (WGS) entry which is preliminary data.</text>
</comment>
<name>A0ACC3DTW0_9PEZI</name>
<reference evidence="1" key="1">
    <citation type="submission" date="2024-09" db="EMBL/GenBank/DDBJ databases">
        <title>Black Yeasts Isolated from many extreme environments.</title>
        <authorList>
            <person name="Coleine C."/>
            <person name="Stajich J.E."/>
            <person name="Selbmann L."/>
        </authorList>
    </citation>
    <scope>NUCLEOTIDE SEQUENCE</scope>
    <source>
        <strain evidence="1">CCFEE 5737</strain>
    </source>
</reference>
<gene>
    <name evidence="1" type="ORF">LTS18_002918</name>
</gene>
<dbReference type="Proteomes" id="UP001186974">
    <property type="component" value="Unassembled WGS sequence"/>
</dbReference>
<proteinExistence type="predicted"/>
<protein>
    <submittedName>
        <fullName evidence="1">Uncharacterized protein</fullName>
    </submittedName>
</protein>
<organism evidence="1 2">
    <name type="scientific">Coniosporium uncinatum</name>
    <dbReference type="NCBI Taxonomy" id="93489"/>
    <lineage>
        <taxon>Eukaryota</taxon>
        <taxon>Fungi</taxon>
        <taxon>Dikarya</taxon>
        <taxon>Ascomycota</taxon>
        <taxon>Pezizomycotina</taxon>
        <taxon>Dothideomycetes</taxon>
        <taxon>Dothideomycetes incertae sedis</taxon>
        <taxon>Coniosporium</taxon>
    </lineage>
</organism>
<accession>A0ACC3DTW0</accession>
<dbReference type="EMBL" id="JAWDJW010000698">
    <property type="protein sequence ID" value="KAK3080170.1"/>
    <property type="molecule type" value="Genomic_DNA"/>
</dbReference>
<evidence type="ECO:0000313" key="2">
    <source>
        <dbReference type="Proteomes" id="UP001186974"/>
    </source>
</evidence>
<evidence type="ECO:0000313" key="1">
    <source>
        <dbReference type="EMBL" id="KAK3080170.1"/>
    </source>
</evidence>
<keyword evidence="2" id="KW-1185">Reference proteome</keyword>